<dbReference type="KEGG" id="nfl:COO91_07580"/>
<keyword evidence="2" id="KW-1185">Reference proteome</keyword>
<dbReference type="AlphaFoldDB" id="A0A2K8T1G0"/>
<gene>
    <name evidence="1" type="ORF">COO91_07580</name>
</gene>
<dbReference type="Proteomes" id="UP000232003">
    <property type="component" value="Chromosome"/>
</dbReference>
<proteinExistence type="predicted"/>
<reference evidence="1 2" key="1">
    <citation type="submission" date="2017-11" db="EMBL/GenBank/DDBJ databases">
        <title>Complete genome of a free-living desiccation-tolerant cyanobacterium and its photosynthetic adaptation to extreme terrestrial habitat.</title>
        <authorList>
            <person name="Shang J."/>
        </authorList>
    </citation>
    <scope>NUCLEOTIDE SEQUENCE [LARGE SCALE GENOMIC DNA]</scope>
    <source>
        <strain evidence="1 2">CCNUN1</strain>
    </source>
</reference>
<dbReference type="EMBL" id="CP024785">
    <property type="protein sequence ID" value="AUB41532.1"/>
    <property type="molecule type" value="Genomic_DNA"/>
</dbReference>
<protein>
    <submittedName>
        <fullName evidence="1">Uncharacterized protein</fullName>
    </submittedName>
</protein>
<accession>A0A2K8T1G0</accession>
<sequence>MLGAEEKKLIFYSLPAPPAPSSPHSPFPINLNLSYRPFN</sequence>
<name>A0A2K8T1G0_9NOSO</name>
<evidence type="ECO:0000313" key="2">
    <source>
        <dbReference type="Proteomes" id="UP000232003"/>
    </source>
</evidence>
<organism evidence="1 2">
    <name type="scientific">Nostoc flagelliforme CCNUN1</name>
    <dbReference type="NCBI Taxonomy" id="2038116"/>
    <lineage>
        <taxon>Bacteria</taxon>
        <taxon>Bacillati</taxon>
        <taxon>Cyanobacteriota</taxon>
        <taxon>Cyanophyceae</taxon>
        <taxon>Nostocales</taxon>
        <taxon>Nostocaceae</taxon>
        <taxon>Nostoc</taxon>
    </lineage>
</organism>
<evidence type="ECO:0000313" key="1">
    <source>
        <dbReference type="EMBL" id="AUB41532.1"/>
    </source>
</evidence>